<dbReference type="InterPro" id="IPR002589">
    <property type="entry name" value="Macro_dom"/>
</dbReference>
<evidence type="ECO:0000313" key="3">
    <source>
        <dbReference type="Proteomes" id="UP001221898"/>
    </source>
</evidence>
<proteinExistence type="predicted"/>
<accession>A0AAD7W7P7</accession>
<dbReference type="PANTHER" id="PTHR11106:SF104">
    <property type="entry name" value="ADP-RIBOSE GLYCOHYDROLASE MACROD2"/>
    <property type="match status" value="1"/>
</dbReference>
<dbReference type="GO" id="GO:0140293">
    <property type="term" value="F:ADP-ribosylglutamate hydrolase activity"/>
    <property type="evidence" value="ECO:0007669"/>
    <property type="project" value="TreeGrafter"/>
</dbReference>
<dbReference type="GO" id="GO:0005654">
    <property type="term" value="C:nucleoplasm"/>
    <property type="evidence" value="ECO:0007669"/>
    <property type="project" value="TreeGrafter"/>
</dbReference>
<dbReference type="InterPro" id="IPR043472">
    <property type="entry name" value="Macro_dom-like"/>
</dbReference>
<organism evidence="2 3">
    <name type="scientific">Aldrovandia affinis</name>
    <dbReference type="NCBI Taxonomy" id="143900"/>
    <lineage>
        <taxon>Eukaryota</taxon>
        <taxon>Metazoa</taxon>
        <taxon>Chordata</taxon>
        <taxon>Craniata</taxon>
        <taxon>Vertebrata</taxon>
        <taxon>Euteleostomi</taxon>
        <taxon>Actinopterygii</taxon>
        <taxon>Neopterygii</taxon>
        <taxon>Teleostei</taxon>
        <taxon>Notacanthiformes</taxon>
        <taxon>Halosauridae</taxon>
        <taxon>Aldrovandia</taxon>
    </lineage>
</organism>
<name>A0AAD7W7P7_9TELE</name>
<dbReference type="AlphaFoldDB" id="A0AAD7W7P7"/>
<dbReference type="GO" id="GO:0140291">
    <property type="term" value="P:peptidyl-glutamate ADP-deribosylation"/>
    <property type="evidence" value="ECO:0007669"/>
    <property type="project" value="TreeGrafter"/>
</dbReference>
<dbReference type="GO" id="GO:0042278">
    <property type="term" value="P:purine nucleoside metabolic process"/>
    <property type="evidence" value="ECO:0007669"/>
    <property type="project" value="TreeGrafter"/>
</dbReference>
<gene>
    <name evidence="2" type="ORF">AAFF_G00170420</name>
</gene>
<dbReference type="SUPFAM" id="SSF52949">
    <property type="entry name" value="Macro domain-like"/>
    <property type="match status" value="1"/>
</dbReference>
<dbReference type="Pfam" id="PF01661">
    <property type="entry name" value="Macro"/>
    <property type="match status" value="1"/>
</dbReference>
<keyword evidence="3" id="KW-1185">Reference proteome</keyword>
<dbReference type="GO" id="GO:0006974">
    <property type="term" value="P:DNA damage response"/>
    <property type="evidence" value="ECO:0007669"/>
    <property type="project" value="TreeGrafter"/>
</dbReference>
<comment type="caution">
    <text evidence="2">The sequence shown here is derived from an EMBL/GenBank/DDBJ whole genome shotgun (WGS) entry which is preliminary data.</text>
</comment>
<dbReference type="EMBL" id="JAINUG010000228">
    <property type="protein sequence ID" value="KAJ8386445.1"/>
    <property type="molecule type" value="Genomic_DNA"/>
</dbReference>
<protein>
    <recommendedName>
        <fullName evidence="1">Macro domain-containing protein</fullName>
    </recommendedName>
</protein>
<dbReference type="PANTHER" id="PTHR11106">
    <property type="entry name" value="GANGLIOSIDE INDUCED DIFFERENTIATION ASSOCIATED PROTEIN 2-RELATED"/>
    <property type="match status" value="1"/>
</dbReference>
<evidence type="ECO:0000259" key="1">
    <source>
        <dbReference type="PROSITE" id="PS51154"/>
    </source>
</evidence>
<reference evidence="2" key="1">
    <citation type="journal article" date="2023" name="Science">
        <title>Genome structures resolve the early diversification of teleost fishes.</title>
        <authorList>
            <person name="Parey E."/>
            <person name="Louis A."/>
            <person name="Montfort J."/>
            <person name="Bouchez O."/>
            <person name="Roques C."/>
            <person name="Iampietro C."/>
            <person name="Lluch J."/>
            <person name="Castinel A."/>
            <person name="Donnadieu C."/>
            <person name="Desvignes T."/>
            <person name="Floi Bucao C."/>
            <person name="Jouanno E."/>
            <person name="Wen M."/>
            <person name="Mejri S."/>
            <person name="Dirks R."/>
            <person name="Jansen H."/>
            <person name="Henkel C."/>
            <person name="Chen W.J."/>
            <person name="Zahm M."/>
            <person name="Cabau C."/>
            <person name="Klopp C."/>
            <person name="Thompson A.W."/>
            <person name="Robinson-Rechavi M."/>
            <person name="Braasch I."/>
            <person name="Lecointre G."/>
            <person name="Bobe J."/>
            <person name="Postlethwait J.H."/>
            <person name="Berthelot C."/>
            <person name="Roest Crollius H."/>
            <person name="Guiguen Y."/>
        </authorList>
    </citation>
    <scope>NUCLEOTIDE SEQUENCE</scope>
    <source>
        <strain evidence="2">NC1722</strain>
    </source>
</reference>
<feature type="domain" description="Macro" evidence="1">
    <location>
        <begin position="1"/>
        <end position="88"/>
    </location>
</feature>
<sequence>MQTVAGGPIPVAHKGCEAMTFLAQTQLPGIILSWPYSNSSLLGGGGVDGCIHKAAGPCLYEECTTLNGCDTGNAKITGGYELPAKCEH</sequence>
<evidence type="ECO:0000313" key="2">
    <source>
        <dbReference type="EMBL" id="KAJ8386445.1"/>
    </source>
</evidence>
<dbReference type="Proteomes" id="UP001221898">
    <property type="component" value="Unassembled WGS sequence"/>
</dbReference>
<dbReference type="Gene3D" id="3.40.220.10">
    <property type="entry name" value="Leucine Aminopeptidase, subunit E, domain 1"/>
    <property type="match status" value="1"/>
</dbReference>
<dbReference type="PROSITE" id="PS51154">
    <property type="entry name" value="MACRO"/>
    <property type="match status" value="1"/>
</dbReference>